<dbReference type="GO" id="GO:0003964">
    <property type="term" value="F:RNA-directed DNA polymerase activity"/>
    <property type="evidence" value="ECO:0007669"/>
    <property type="project" value="UniProtKB-KW"/>
</dbReference>
<reference evidence="1 2" key="1">
    <citation type="submission" date="2020-08" db="EMBL/GenBank/DDBJ databases">
        <title>Bridging the membrane lipid divide: bacteria of the FCB group superphylum have the potential to synthesize archaeal ether lipids.</title>
        <authorList>
            <person name="Villanueva L."/>
            <person name="Von Meijenfeldt F.A.B."/>
            <person name="Westbye A.B."/>
            <person name="Yadav S."/>
            <person name="Hopmans E.C."/>
            <person name="Dutilh B.E."/>
            <person name="Sinninghe Damste J.S."/>
        </authorList>
    </citation>
    <scope>NUCLEOTIDE SEQUENCE [LARGE SCALE GENOMIC DNA]</scope>
    <source>
        <strain evidence="1">NIOZ-UU27</strain>
    </source>
</reference>
<evidence type="ECO:0000313" key="1">
    <source>
        <dbReference type="EMBL" id="MBC8178929.1"/>
    </source>
</evidence>
<dbReference type="SUPFAM" id="SSF56672">
    <property type="entry name" value="DNA/RNA polymerases"/>
    <property type="match status" value="1"/>
</dbReference>
<evidence type="ECO:0000313" key="2">
    <source>
        <dbReference type="Proteomes" id="UP000650524"/>
    </source>
</evidence>
<dbReference type="PANTHER" id="PTHR34047:SF8">
    <property type="entry name" value="PROTEIN YKFC"/>
    <property type="match status" value="1"/>
</dbReference>
<dbReference type="EMBL" id="JACNJD010000329">
    <property type="protein sequence ID" value="MBC8178929.1"/>
    <property type="molecule type" value="Genomic_DNA"/>
</dbReference>
<dbReference type="InterPro" id="IPR051083">
    <property type="entry name" value="GrpII_Intron_Splice-Mob/Def"/>
</dbReference>
<feature type="non-terminal residue" evidence="1">
    <location>
        <position position="143"/>
    </location>
</feature>
<keyword evidence="1" id="KW-0548">Nucleotidyltransferase</keyword>
<organism evidence="1 2">
    <name type="scientific">Candidatus Desulfacyla euxinica</name>
    <dbReference type="NCBI Taxonomy" id="2841693"/>
    <lineage>
        <taxon>Bacteria</taxon>
        <taxon>Deltaproteobacteria</taxon>
        <taxon>Candidatus Desulfacyla</taxon>
    </lineage>
</organism>
<accession>A0A8J6T8X7</accession>
<protein>
    <submittedName>
        <fullName evidence="1">Group II intron reverse transcriptase/maturase</fullName>
    </submittedName>
</protein>
<gene>
    <name evidence="1" type="ORF">H8E19_16110</name>
</gene>
<proteinExistence type="predicted"/>
<comment type="caution">
    <text evidence="1">The sequence shown here is derived from an EMBL/GenBank/DDBJ whole genome shotgun (WGS) entry which is preliminary data.</text>
</comment>
<keyword evidence="1" id="KW-0808">Transferase</keyword>
<name>A0A8J6T8X7_9DELT</name>
<keyword evidence="1" id="KW-0695">RNA-directed DNA polymerase</keyword>
<dbReference type="Proteomes" id="UP000650524">
    <property type="component" value="Unassembled WGS sequence"/>
</dbReference>
<sequence>MSSNNTTKPTGGAHMRHVMESSDPNVNLLEQILSRDNVRQAWKRVKANKGAPGIDKMSIDDFPEFARTHWESIRDSLFSDRYQPLPVKRVEIPKSTGGTRPLGIPAVVDRVIQQAIYQVMMPVFDPEIDQWLRRRLRMCYWKR</sequence>
<dbReference type="PANTHER" id="PTHR34047">
    <property type="entry name" value="NUCLEAR INTRON MATURASE 1, MITOCHONDRIAL-RELATED"/>
    <property type="match status" value="1"/>
</dbReference>
<dbReference type="InterPro" id="IPR043502">
    <property type="entry name" value="DNA/RNA_pol_sf"/>
</dbReference>
<dbReference type="AlphaFoldDB" id="A0A8J6T8X7"/>